<dbReference type="PROSITE" id="PS51203">
    <property type="entry name" value="CS"/>
    <property type="match status" value="1"/>
</dbReference>
<organism evidence="2 3">
    <name type="scientific">Cardiosporidium cionae</name>
    <dbReference type="NCBI Taxonomy" id="476202"/>
    <lineage>
        <taxon>Eukaryota</taxon>
        <taxon>Sar</taxon>
        <taxon>Alveolata</taxon>
        <taxon>Apicomplexa</taxon>
        <taxon>Aconoidasida</taxon>
        <taxon>Nephromycida</taxon>
        <taxon>Cardiosporidium</taxon>
    </lineage>
</organism>
<gene>
    <name evidence="2" type="ORF">IE077_001701</name>
</gene>
<dbReference type="InterPro" id="IPR008978">
    <property type="entry name" value="HSP20-like_chaperone"/>
</dbReference>
<dbReference type="SUPFAM" id="SSF49764">
    <property type="entry name" value="HSP20-like chaperones"/>
    <property type="match status" value="1"/>
</dbReference>
<name>A0ABQ7JCF2_9APIC</name>
<dbReference type="Proteomes" id="UP000823046">
    <property type="component" value="Unassembled WGS sequence"/>
</dbReference>
<evidence type="ECO:0000259" key="1">
    <source>
        <dbReference type="PROSITE" id="PS51203"/>
    </source>
</evidence>
<evidence type="ECO:0000313" key="2">
    <source>
        <dbReference type="EMBL" id="KAF8821708.1"/>
    </source>
</evidence>
<dbReference type="Gene3D" id="2.60.40.790">
    <property type="match status" value="1"/>
</dbReference>
<feature type="domain" description="CS" evidence="1">
    <location>
        <begin position="91"/>
        <end position="251"/>
    </location>
</feature>
<dbReference type="EMBL" id="JADAQX010000141">
    <property type="protein sequence ID" value="KAF8821708.1"/>
    <property type="molecule type" value="Genomic_DNA"/>
</dbReference>
<accession>A0ABQ7JCF2</accession>
<protein>
    <recommendedName>
        <fullName evidence="1">CS domain-containing protein</fullName>
    </recommendedName>
</protein>
<dbReference type="InterPro" id="IPR007052">
    <property type="entry name" value="CS_dom"/>
</dbReference>
<dbReference type="Pfam" id="PF04969">
    <property type="entry name" value="CS"/>
    <property type="match status" value="1"/>
</dbReference>
<proteinExistence type="predicted"/>
<keyword evidence="3" id="KW-1185">Reference proteome</keyword>
<sequence>MNRNIDYSKWDTLSVSSDDSESKKTPTISRFEGPTSVTFGGLDASASCVPTQEDGLTLQKHSNTEEQLTNEVTADFANGKLFQYVRNGGFHENPFYFWNQTLYNVTAYVAIPVATSSKNIRLNISETCLSISLEISSEATLSSISAESCSSISSQINKKLLYGEFPYPVKAAEEDWIWEIKRMPFTAKELKNSIVSLTIVGNENSVALFPPTDDTDMHLCLNEEAPLVTIEITLLKKQQIENVFVWWNCLLKGHTSIDVTKIKDRLISKKQNIGTESLSSSSRQSTSFKDVWDEAHAKFLEKMKNKGNQKIVLNFPEAGHDINGRDSSTAEGDFP</sequence>
<evidence type="ECO:0000313" key="3">
    <source>
        <dbReference type="Proteomes" id="UP000823046"/>
    </source>
</evidence>
<comment type="caution">
    <text evidence="2">The sequence shown here is derived from an EMBL/GenBank/DDBJ whole genome shotgun (WGS) entry which is preliminary data.</text>
</comment>
<reference evidence="2 3" key="1">
    <citation type="journal article" date="2020" name="bioRxiv">
        <title>Metabolic contributions of an alphaproteobacterial endosymbiont in the apicomplexan Cardiosporidium cionae.</title>
        <authorList>
            <person name="Hunter E.S."/>
            <person name="Paight C.J."/>
            <person name="Lane C.E."/>
        </authorList>
    </citation>
    <scope>NUCLEOTIDE SEQUENCE [LARGE SCALE GENOMIC DNA]</scope>
    <source>
        <strain evidence="2">ESH_2018</strain>
    </source>
</reference>